<name>A0A381X4Y6_9ZZZZ</name>
<feature type="domain" description="2Fe-2S ferredoxin-type" evidence="15">
    <location>
        <begin position="1"/>
        <end position="96"/>
    </location>
</feature>
<dbReference type="EC" id="1.3.5.1" evidence="5"/>
<dbReference type="InterPro" id="IPR050573">
    <property type="entry name" value="SDH/FRD_Iron-Sulfur"/>
</dbReference>
<dbReference type="SUPFAM" id="SSF46548">
    <property type="entry name" value="alpha-helical ferredoxin"/>
    <property type="match status" value="1"/>
</dbReference>
<dbReference type="PROSITE" id="PS51085">
    <property type="entry name" value="2FE2S_FER_2"/>
    <property type="match status" value="1"/>
</dbReference>
<protein>
    <recommendedName>
        <fullName evidence="5">succinate dehydrogenase</fullName>
        <ecNumber evidence="5">1.3.5.1</ecNumber>
    </recommendedName>
</protein>
<dbReference type="PROSITE" id="PS51379">
    <property type="entry name" value="4FE4S_FER_2"/>
    <property type="match status" value="1"/>
</dbReference>
<reference evidence="17" key="1">
    <citation type="submission" date="2018-05" db="EMBL/GenBank/DDBJ databases">
        <authorList>
            <person name="Lanie J.A."/>
            <person name="Ng W.-L."/>
            <person name="Kazmierczak K.M."/>
            <person name="Andrzejewski T.M."/>
            <person name="Davidsen T.M."/>
            <person name="Wayne K.J."/>
            <person name="Tettelin H."/>
            <person name="Glass J.I."/>
            <person name="Rusch D."/>
            <person name="Podicherti R."/>
            <person name="Tsui H.-C.T."/>
            <person name="Winkler M.E."/>
        </authorList>
    </citation>
    <scope>NUCLEOTIDE SEQUENCE</scope>
</reference>
<dbReference type="PROSITE" id="PS00197">
    <property type="entry name" value="2FE2S_FER_1"/>
    <property type="match status" value="1"/>
</dbReference>
<dbReference type="Gene3D" id="3.10.20.30">
    <property type="match status" value="1"/>
</dbReference>
<evidence type="ECO:0000256" key="11">
    <source>
        <dbReference type="ARBA" id="ARBA00023004"/>
    </source>
</evidence>
<dbReference type="EMBL" id="UINC01013770">
    <property type="protein sequence ID" value="SVA59267.1"/>
    <property type="molecule type" value="Genomic_DNA"/>
</dbReference>
<accession>A0A381X4Y6</accession>
<dbReference type="NCBIfam" id="TIGR00384">
    <property type="entry name" value="dhsB"/>
    <property type="match status" value="1"/>
</dbReference>
<evidence type="ECO:0000256" key="10">
    <source>
        <dbReference type="ARBA" id="ARBA00023002"/>
    </source>
</evidence>
<sequence>MEVKFNVRRYDPESTDAVSHFQEYQMDMDDSSTVLDGLIRIREEVDGTLSLRCSCRSAICGSCAVKVNGEAGLACNTKIIDVLSEDGNTVTVEPAGNLPVIKDLVVDFQPFWEKIRAVEPWLQPEGEEPETEYLAPDEDMLHLAGVVSCILCGACVSDCTVMEVDSNFLGPAALAKSYRFVGDPRDDSAQQRFKTLNEDGGVWDCTRCMKCVEVCPKGVAPMDRIMALREQVMEAGYTNTNGARHANEFINSVKHSGWLDEKKLVIKSFGIFNIKAMIGLIPLAIRSQRVGKVPPIFHKNIPGVENVRRIFEKVESKK</sequence>
<dbReference type="InterPro" id="IPR025192">
    <property type="entry name" value="Succ_DH/fum_Rdtase_N"/>
</dbReference>
<dbReference type="GO" id="GO:0022904">
    <property type="term" value="P:respiratory electron transport chain"/>
    <property type="evidence" value="ECO:0007669"/>
    <property type="project" value="TreeGrafter"/>
</dbReference>
<dbReference type="InterPro" id="IPR009051">
    <property type="entry name" value="Helical_ferredxn"/>
</dbReference>
<evidence type="ECO:0000256" key="5">
    <source>
        <dbReference type="ARBA" id="ARBA00012792"/>
    </source>
</evidence>
<dbReference type="NCBIfam" id="NF004616">
    <property type="entry name" value="PRK05950.1"/>
    <property type="match status" value="1"/>
</dbReference>
<evidence type="ECO:0000256" key="8">
    <source>
        <dbReference type="ARBA" id="ARBA00022714"/>
    </source>
</evidence>
<keyword evidence="10" id="KW-0560">Oxidoreductase</keyword>
<evidence type="ECO:0000256" key="12">
    <source>
        <dbReference type="ARBA" id="ARBA00023014"/>
    </source>
</evidence>
<dbReference type="PROSITE" id="PS00198">
    <property type="entry name" value="4FE4S_FER_1"/>
    <property type="match status" value="1"/>
</dbReference>
<dbReference type="InterPro" id="IPR001041">
    <property type="entry name" value="2Fe-2S_ferredoxin-type"/>
</dbReference>
<dbReference type="Pfam" id="PF13085">
    <property type="entry name" value="Fer2_3"/>
    <property type="match status" value="1"/>
</dbReference>
<dbReference type="Pfam" id="PF13183">
    <property type="entry name" value="Fer4_8"/>
    <property type="match status" value="1"/>
</dbReference>
<organism evidence="17">
    <name type="scientific">marine metagenome</name>
    <dbReference type="NCBI Taxonomy" id="408172"/>
    <lineage>
        <taxon>unclassified sequences</taxon>
        <taxon>metagenomes</taxon>
        <taxon>ecological metagenomes</taxon>
    </lineage>
</organism>
<keyword evidence="7" id="KW-0816">Tricarboxylic acid cycle</keyword>
<dbReference type="InterPro" id="IPR017900">
    <property type="entry name" value="4Fe4S_Fe_S_CS"/>
</dbReference>
<feature type="domain" description="4Fe-4S ferredoxin-type" evidence="16">
    <location>
        <begin position="192"/>
        <end position="225"/>
    </location>
</feature>
<dbReference type="InterPro" id="IPR006058">
    <property type="entry name" value="2Fe2S_fd_BS"/>
</dbReference>
<dbReference type="InterPro" id="IPR036010">
    <property type="entry name" value="2Fe-2S_ferredoxin-like_sf"/>
</dbReference>
<dbReference type="InterPro" id="IPR004489">
    <property type="entry name" value="Succ_DH/fum_Rdtase_Fe-S"/>
</dbReference>
<dbReference type="PANTHER" id="PTHR11921">
    <property type="entry name" value="SUCCINATE DEHYDROGENASE IRON-SULFUR PROTEIN"/>
    <property type="match status" value="1"/>
</dbReference>
<evidence type="ECO:0000256" key="9">
    <source>
        <dbReference type="ARBA" id="ARBA00022723"/>
    </source>
</evidence>
<comment type="pathway">
    <text evidence="3">Carbohydrate metabolism; tricarboxylic acid cycle.</text>
</comment>
<evidence type="ECO:0000256" key="1">
    <source>
        <dbReference type="ARBA" id="ARBA00001927"/>
    </source>
</evidence>
<keyword evidence="13" id="KW-0003">3Fe-4S</keyword>
<evidence type="ECO:0000256" key="3">
    <source>
        <dbReference type="ARBA" id="ARBA00005163"/>
    </source>
</evidence>
<dbReference type="InterPro" id="IPR012675">
    <property type="entry name" value="Beta-grasp_dom_sf"/>
</dbReference>
<evidence type="ECO:0000256" key="13">
    <source>
        <dbReference type="ARBA" id="ARBA00023291"/>
    </source>
</evidence>
<gene>
    <name evidence="17" type="ORF">METZ01_LOCUS112121</name>
</gene>
<evidence type="ECO:0000256" key="14">
    <source>
        <dbReference type="ARBA" id="ARBA00034078"/>
    </source>
</evidence>
<dbReference type="GO" id="GO:0051537">
    <property type="term" value="F:2 iron, 2 sulfur cluster binding"/>
    <property type="evidence" value="ECO:0007669"/>
    <property type="project" value="UniProtKB-KW"/>
</dbReference>
<dbReference type="GO" id="GO:0006099">
    <property type="term" value="P:tricarboxylic acid cycle"/>
    <property type="evidence" value="ECO:0007669"/>
    <property type="project" value="UniProtKB-KW"/>
</dbReference>
<dbReference type="InterPro" id="IPR017896">
    <property type="entry name" value="4Fe4S_Fe-S-bd"/>
</dbReference>
<comment type="cofactor">
    <cofactor evidence="2">
        <name>[4Fe-4S] cluster</name>
        <dbReference type="ChEBI" id="CHEBI:49883"/>
    </cofactor>
</comment>
<dbReference type="GO" id="GO:0009055">
    <property type="term" value="F:electron transfer activity"/>
    <property type="evidence" value="ECO:0007669"/>
    <property type="project" value="InterPro"/>
</dbReference>
<evidence type="ECO:0000256" key="7">
    <source>
        <dbReference type="ARBA" id="ARBA00022532"/>
    </source>
</evidence>
<dbReference type="FunFam" id="1.10.1060.10:FF:000003">
    <property type="entry name" value="Succinate dehydrogenase iron-sulfur subunit"/>
    <property type="match status" value="1"/>
</dbReference>
<proteinExistence type="inferred from homology"/>
<comment type="cofactor">
    <cofactor evidence="1">
        <name>[3Fe-4S] cluster</name>
        <dbReference type="ChEBI" id="CHEBI:21137"/>
    </cofactor>
</comment>
<keyword evidence="6" id="KW-0004">4Fe-4S</keyword>
<dbReference type="GO" id="GO:0008177">
    <property type="term" value="F:succinate dehydrogenase (quinone) activity"/>
    <property type="evidence" value="ECO:0007669"/>
    <property type="project" value="UniProtKB-EC"/>
</dbReference>
<dbReference type="GO" id="GO:0051539">
    <property type="term" value="F:4 iron, 4 sulfur cluster binding"/>
    <property type="evidence" value="ECO:0007669"/>
    <property type="project" value="UniProtKB-KW"/>
</dbReference>
<evidence type="ECO:0000256" key="2">
    <source>
        <dbReference type="ARBA" id="ARBA00001966"/>
    </source>
</evidence>
<comment type="cofactor">
    <cofactor evidence="14">
        <name>[2Fe-2S] cluster</name>
        <dbReference type="ChEBI" id="CHEBI:190135"/>
    </cofactor>
</comment>
<dbReference type="SUPFAM" id="SSF54292">
    <property type="entry name" value="2Fe-2S ferredoxin-like"/>
    <property type="match status" value="1"/>
</dbReference>
<evidence type="ECO:0000313" key="17">
    <source>
        <dbReference type="EMBL" id="SVA59267.1"/>
    </source>
</evidence>
<keyword evidence="8" id="KW-0001">2Fe-2S</keyword>
<dbReference type="Gene3D" id="1.10.1060.10">
    <property type="entry name" value="Alpha-helical ferredoxin"/>
    <property type="match status" value="1"/>
</dbReference>
<evidence type="ECO:0000256" key="4">
    <source>
        <dbReference type="ARBA" id="ARBA00009433"/>
    </source>
</evidence>
<keyword evidence="12" id="KW-0411">Iron-sulfur</keyword>
<comment type="similarity">
    <text evidence="4">Belongs to the succinate dehydrogenase/fumarate reductase iron-sulfur protein family.</text>
</comment>
<evidence type="ECO:0000256" key="6">
    <source>
        <dbReference type="ARBA" id="ARBA00022485"/>
    </source>
</evidence>
<keyword evidence="9" id="KW-0479">Metal-binding</keyword>
<dbReference type="GO" id="GO:0046872">
    <property type="term" value="F:metal ion binding"/>
    <property type="evidence" value="ECO:0007669"/>
    <property type="project" value="UniProtKB-KW"/>
</dbReference>
<evidence type="ECO:0000259" key="15">
    <source>
        <dbReference type="PROSITE" id="PS51085"/>
    </source>
</evidence>
<evidence type="ECO:0000259" key="16">
    <source>
        <dbReference type="PROSITE" id="PS51379"/>
    </source>
</evidence>
<keyword evidence="11" id="KW-0408">Iron</keyword>
<dbReference type="GO" id="GO:0051538">
    <property type="term" value="F:3 iron, 4 sulfur cluster binding"/>
    <property type="evidence" value="ECO:0007669"/>
    <property type="project" value="UniProtKB-KW"/>
</dbReference>
<dbReference type="PANTHER" id="PTHR11921:SF29">
    <property type="entry name" value="SUCCINATE DEHYDROGENASE [UBIQUINONE] IRON-SULFUR SUBUNIT, MITOCHONDRIAL"/>
    <property type="match status" value="1"/>
</dbReference>
<dbReference type="AlphaFoldDB" id="A0A381X4Y6"/>